<evidence type="ECO:0000313" key="1">
    <source>
        <dbReference type="EMBL" id="KAF2760115.1"/>
    </source>
</evidence>
<dbReference type="Proteomes" id="UP000799437">
    <property type="component" value="Unassembled WGS sequence"/>
</dbReference>
<dbReference type="EMBL" id="ML996568">
    <property type="protein sequence ID" value="KAF2760115.1"/>
    <property type="molecule type" value="Genomic_DNA"/>
</dbReference>
<gene>
    <name evidence="1" type="ORF">EJ05DRAFT_273003</name>
</gene>
<dbReference type="PANTHER" id="PTHR35179:SF2">
    <property type="entry name" value="START DOMAIN-CONTAINING PROTEIN"/>
    <property type="match status" value="1"/>
</dbReference>
<sequence length="392" mass="43420">MAPSILAEITRPDLEDTSHDFPATITDLQHLSSYNWIETKNPTIAVPGCPNLWTGLRRASAVKKDSGLIYISQNAARHPDSPLEPLFRALYLTQPSFDITTVDLVSDRNNLRKLLSFVDPNTPARRRESFTIRVECVKDTIVFCREDTAATTYIGKNEFMGYGHSFEEACTENQVEHGTGHHRIVSYTFHGLKLLVRFETDGYVLDKQDQNPHVPSPSKSTSTCTFTPPAHDDEASLDALLQTLTISPSQPPTPLTFPAFKLTIHPTGRTIAASSILEIKTRVQHKPIPLAEIAPQLWLSQTPKLVRAYHERGTFGVSCVEDVAGELAAWEKGNEGVLRGLGVLIRRIGAVVRRVGSGVVRFDEGGDRLVVWDGGEGERMLPGDLYARWDGV</sequence>
<reference evidence="1" key="1">
    <citation type="journal article" date="2020" name="Stud. Mycol.">
        <title>101 Dothideomycetes genomes: a test case for predicting lifestyles and emergence of pathogens.</title>
        <authorList>
            <person name="Haridas S."/>
            <person name="Albert R."/>
            <person name="Binder M."/>
            <person name="Bloem J."/>
            <person name="Labutti K."/>
            <person name="Salamov A."/>
            <person name="Andreopoulos B."/>
            <person name="Baker S."/>
            <person name="Barry K."/>
            <person name="Bills G."/>
            <person name="Bluhm B."/>
            <person name="Cannon C."/>
            <person name="Castanera R."/>
            <person name="Culley D."/>
            <person name="Daum C."/>
            <person name="Ezra D."/>
            <person name="Gonzalez J."/>
            <person name="Henrissat B."/>
            <person name="Kuo A."/>
            <person name="Liang C."/>
            <person name="Lipzen A."/>
            <person name="Lutzoni F."/>
            <person name="Magnuson J."/>
            <person name="Mondo S."/>
            <person name="Nolan M."/>
            <person name="Ohm R."/>
            <person name="Pangilinan J."/>
            <person name="Park H.-J."/>
            <person name="Ramirez L."/>
            <person name="Alfaro M."/>
            <person name="Sun H."/>
            <person name="Tritt A."/>
            <person name="Yoshinaga Y."/>
            <person name="Zwiers L.-H."/>
            <person name="Turgeon B."/>
            <person name="Goodwin S."/>
            <person name="Spatafora J."/>
            <person name="Crous P."/>
            <person name="Grigoriev I."/>
        </authorList>
    </citation>
    <scope>NUCLEOTIDE SEQUENCE</scope>
    <source>
        <strain evidence="1">CBS 121739</strain>
    </source>
</reference>
<dbReference type="OrthoDB" id="420564at2759"/>
<evidence type="ECO:0000313" key="2">
    <source>
        <dbReference type="Proteomes" id="UP000799437"/>
    </source>
</evidence>
<keyword evidence="2" id="KW-1185">Reference proteome</keyword>
<dbReference type="GeneID" id="54481428"/>
<accession>A0A6A6WC10</accession>
<dbReference type="PANTHER" id="PTHR35179">
    <property type="entry name" value="PROTEIN CBG02620"/>
    <property type="match status" value="1"/>
</dbReference>
<protein>
    <submittedName>
        <fullName evidence="1">Geranylgeranyl pyrophosphate synthetase</fullName>
    </submittedName>
</protein>
<organism evidence="1 2">
    <name type="scientific">Pseudovirgaria hyperparasitica</name>
    <dbReference type="NCBI Taxonomy" id="470096"/>
    <lineage>
        <taxon>Eukaryota</taxon>
        <taxon>Fungi</taxon>
        <taxon>Dikarya</taxon>
        <taxon>Ascomycota</taxon>
        <taxon>Pezizomycotina</taxon>
        <taxon>Dothideomycetes</taxon>
        <taxon>Dothideomycetes incertae sedis</taxon>
        <taxon>Acrospermales</taxon>
        <taxon>Acrospermaceae</taxon>
        <taxon>Pseudovirgaria</taxon>
    </lineage>
</organism>
<dbReference type="AlphaFoldDB" id="A0A6A6WC10"/>
<dbReference type="RefSeq" id="XP_033602566.1">
    <property type="nucleotide sequence ID" value="XM_033740374.1"/>
</dbReference>
<proteinExistence type="predicted"/>
<name>A0A6A6WC10_9PEZI</name>